<sequence length="135" mass="15058">MNGIPSVEESPVVAGGNGVYGMAGWAMDEDQCRQCAHHKSLTMRLYPEAGRARRARGWQTFGRRRRRRIHEPASVIDFLIAPHQRVDLANAQTDPLRCTPGFPTHLGDQHHLGSVKFSHGALSEIEYRESLGLTT</sequence>
<proteinExistence type="predicted"/>
<dbReference type="RefSeq" id="WP_226113972.1">
    <property type="nucleotide sequence ID" value="NZ_JAUJQA010000027.1"/>
</dbReference>
<accession>A0ABT8P1W7</accession>
<evidence type="ECO:0000313" key="1">
    <source>
        <dbReference type="EMBL" id="MDN7527835.1"/>
    </source>
</evidence>
<name>A0ABT8P1W7_9BURK</name>
<comment type="caution">
    <text evidence="1">The sequence shown here is derived from an EMBL/GenBank/DDBJ whole genome shotgun (WGS) entry which is preliminary data.</text>
</comment>
<organism evidence="1 2">
    <name type="scientific">Burkholderia orbicola</name>
    <dbReference type="NCBI Taxonomy" id="2978683"/>
    <lineage>
        <taxon>Bacteria</taxon>
        <taxon>Pseudomonadati</taxon>
        <taxon>Pseudomonadota</taxon>
        <taxon>Betaproteobacteria</taxon>
        <taxon>Burkholderiales</taxon>
        <taxon>Burkholderiaceae</taxon>
        <taxon>Burkholderia</taxon>
        <taxon>Burkholderia cepacia complex</taxon>
    </lineage>
</organism>
<evidence type="ECO:0000313" key="2">
    <source>
        <dbReference type="Proteomes" id="UP001172217"/>
    </source>
</evidence>
<keyword evidence="2" id="KW-1185">Reference proteome</keyword>
<protein>
    <submittedName>
        <fullName evidence="1">Uncharacterized protein</fullName>
    </submittedName>
</protein>
<gene>
    <name evidence="1" type="ORF">QZM70_33335</name>
</gene>
<dbReference type="EMBL" id="JAUJQL010000025">
    <property type="protein sequence ID" value="MDN7527835.1"/>
    <property type="molecule type" value="Genomic_DNA"/>
</dbReference>
<dbReference type="Proteomes" id="UP001172217">
    <property type="component" value="Unassembled WGS sequence"/>
</dbReference>
<reference evidence="1" key="1">
    <citation type="submission" date="2023-07" db="EMBL/GenBank/DDBJ databases">
        <title>A collection of bacterial strains from the Burkholderia cepacia Research Laboratory and Repository.</title>
        <authorList>
            <person name="Lipuma J."/>
            <person name="Spilker T."/>
            <person name="Caverly L."/>
        </authorList>
    </citation>
    <scope>NUCLEOTIDE SEQUENCE</scope>
    <source>
        <strain evidence="1">AU45194</strain>
    </source>
</reference>